<organism evidence="3 4">
    <name type="scientific">Bremerella alba</name>
    <dbReference type="NCBI Taxonomy" id="980252"/>
    <lineage>
        <taxon>Bacteria</taxon>
        <taxon>Pseudomonadati</taxon>
        <taxon>Planctomycetota</taxon>
        <taxon>Planctomycetia</taxon>
        <taxon>Pirellulales</taxon>
        <taxon>Pirellulaceae</taxon>
        <taxon>Bremerella</taxon>
    </lineage>
</organism>
<feature type="chain" id="PRO_5030958436" description="ATP-grasp fold PylC-type domain-containing protein" evidence="1">
    <location>
        <begin position="17"/>
        <end position="382"/>
    </location>
</feature>
<protein>
    <recommendedName>
        <fullName evidence="2">ATP-grasp fold PylC-type domain-containing protein</fullName>
    </recommendedName>
</protein>
<dbReference type="InterPro" id="IPR003806">
    <property type="entry name" value="ATP-grasp_PylC-type"/>
</dbReference>
<dbReference type="Proteomes" id="UP000551616">
    <property type="component" value="Unassembled WGS sequence"/>
</dbReference>
<sequence length="382" mass="42889">MLKRIGLIGASCRAMAASLVRGGFTVSAADMFADYDLGQIGEVKSLRSYPWSARRWLRKTNVDAWCYTGGLENYPRFIEHLASEKRLLGNSPTTLRMVRDPFWLADLAKRHGFGFPESHRIHDPAYDPINPQPSDQWLLKPYRSAGGLNIERVSTLPTLAHRFYLQRKLPGVPMSVVVLSTTQGCQIVGVSRLHVGTEFGAPLPYLYAGAVSLCEPSKSSLEPIVRAIDEEAGMIGLWGIDFLQSDHPTLLEVNPRWTATMALHERMRENALMPCHVQACLQSEFELRDPFALWSSGARIVYASQRIEFTHQMFRNIQDAFSLTEASYLSNPMVGDIPMPRTTIEIGSPVCTLYVDSKSEEAAEAELQKKQRLLETIIYARN</sequence>
<evidence type="ECO:0000313" key="4">
    <source>
        <dbReference type="Proteomes" id="UP000551616"/>
    </source>
</evidence>
<accession>A0A7V8V3I9</accession>
<evidence type="ECO:0000313" key="3">
    <source>
        <dbReference type="EMBL" id="MBA2114295.1"/>
    </source>
</evidence>
<evidence type="ECO:0000259" key="2">
    <source>
        <dbReference type="Pfam" id="PF02655"/>
    </source>
</evidence>
<name>A0A7V8V3I9_9BACT</name>
<dbReference type="SUPFAM" id="SSF56059">
    <property type="entry name" value="Glutathione synthetase ATP-binding domain-like"/>
    <property type="match status" value="1"/>
</dbReference>
<dbReference type="Gene3D" id="3.30.470.20">
    <property type="entry name" value="ATP-grasp fold, B domain"/>
    <property type="match status" value="1"/>
</dbReference>
<dbReference type="Pfam" id="PF02655">
    <property type="entry name" value="ATP-grasp_3"/>
    <property type="match status" value="1"/>
</dbReference>
<dbReference type="GO" id="GO:0046872">
    <property type="term" value="F:metal ion binding"/>
    <property type="evidence" value="ECO:0007669"/>
    <property type="project" value="InterPro"/>
</dbReference>
<keyword evidence="4" id="KW-1185">Reference proteome</keyword>
<evidence type="ECO:0000256" key="1">
    <source>
        <dbReference type="SAM" id="SignalP"/>
    </source>
</evidence>
<gene>
    <name evidence="3" type="ORF">HOV93_14520</name>
</gene>
<feature type="signal peptide" evidence="1">
    <location>
        <begin position="1"/>
        <end position="16"/>
    </location>
</feature>
<proteinExistence type="predicted"/>
<reference evidence="3 4" key="1">
    <citation type="submission" date="2020-05" db="EMBL/GenBank/DDBJ databases">
        <title>Bremerella alba sp. nov., a novel planctomycete isolated from the surface of the macroalga Fucus spiralis.</title>
        <authorList>
            <person name="Godinho O."/>
            <person name="Botelho R."/>
            <person name="Albuquerque L."/>
            <person name="Wiegand S."/>
            <person name="Da Costa M.S."/>
            <person name="Lobo-Da-Cunha A."/>
            <person name="Jogler C."/>
            <person name="Lage O.M."/>
        </authorList>
    </citation>
    <scope>NUCLEOTIDE SEQUENCE [LARGE SCALE GENOMIC DNA]</scope>
    <source>
        <strain evidence="3 4">FF15</strain>
    </source>
</reference>
<feature type="domain" description="ATP-grasp fold PylC-type" evidence="2">
    <location>
        <begin position="129"/>
        <end position="260"/>
    </location>
</feature>
<dbReference type="EMBL" id="JABRWO010000003">
    <property type="protein sequence ID" value="MBA2114295.1"/>
    <property type="molecule type" value="Genomic_DNA"/>
</dbReference>
<keyword evidence="1" id="KW-0732">Signal</keyword>
<comment type="caution">
    <text evidence="3">The sequence shown here is derived from an EMBL/GenBank/DDBJ whole genome shotgun (WGS) entry which is preliminary data.</text>
</comment>
<dbReference type="AlphaFoldDB" id="A0A7V8V3I9"/>
<dbReference type="RefSeq" id="WP_207395754.1">
    <property type="nucleotide sequence ID" value="NZ_JABRWO010000003.1"/>
</dbReference>
<dbReference type="GO" id="GO:0005524">
    <property type="term" value="F:ATP binding"/>
    <property type="evidence" value="ECO:0007669"/>
    <property type="project" value="InterPro"/>
</dbReference>